<dbReference type="Proteomes" id="UP001324634">
    <property type="component" value="Chromosome"/>
</dbReference>
<evidence type="ECO:0000313" key="1">
    <source>
        <dbReference type="EMBL" id="WPU63626.1"/>
    </source>
</evidence>
<dbReference type="InterPro" id="IPR032676">
    <property type="entry name" value="YkuD_2"/>
</dbReference>
<gene>
    <name evidence="1" type="ORF">SOO65_13100</name>
</gene>
<dbReference type="EMBL" id="CP139487">
    <property type="protein sequence ID" value="WPU63626.1"/>
    <property type="molecule type" value="Genomic_DNA"/>
</dbReference>
<dbReference type="KEGG" id="psti:SOO65_13100"/>
<protein>
    <submittedName>
        <fullName evidence="1">Murein L,D-transpeptidase catalytic domain family protein</fullName>
    </submittedName>
</protein>
<evidence type="ECO:0000313" key="2">
    <source>
        <dbReference type="Proteomes" id="UP001324634"/>
    </source>
</evidence>
<dbReference type="Pfam" id="PF13645">
    <property type="entry name" value="YkuD_2"/>
    <property type="match status" value="1"/>
</dbReference>
<dbReference type="PANTHER" id="PTHR38477:SF1">
    <property type="entry name" value="MUREIN L,D-TRANSPEPTIDASE CATALYTIC DOMAIN FAMILY PROTEIN"/>
    <property type="match status" value="1"/>
</dbReference>
<dbReference type="PANTHER" id="PTHR38477">
    <property type="entry name" value="HYPOTHETICAL EXPORTED PROTEIN"/>
    <property type="match status" value="1"/>
</dbReference>
<sequence length="658" mass="72991">MSKWIVFLGLFLSFSVLARTNDALMRESWTRDLKSLLAEIDIQDTKLLVESEKNFLLRFTLIESAWADSRFNCFYGGWPSVLRLSGGKKLCQMPTRSNPGYSQGTCGKSEIQCQPMLFDKGLCVPFGSAEERRSSFSNCEKKFQAKGGNYSFLDDPSEKDLLELQEISLVAGEVCGPHSKSPQKNTIICKNIMKKLPDGLKSIQQGVARSTASTAEDTGSVSEVKPEKVKKAIPEKVVVDSAPELTPHNEEDCDEPSHSHREVQTFANALGQVAGSSMDTIYEDMKQKFQNSPFCKPENVMNDPGKQPSGLLVRLLEKDLRGLEYNGNIDDVFNRYDVSSSVRSQVQSYASQIKSNSGDVKTLRLRMRAIFYQDVLGNQNLDMSKFQNDIAQELVKDHVFKTGDDGKPECPFISKDAFMKAMKGRANVMSKYKGSVKLPDQITIVDYSRPSNERRMYVLDLNNLEVLHNTWVSHGIGSSDNGAGTDGLGGSPEMSNVNGSLKSSEGFVIAGKASSGSTFGNNVILNGIDRNNTNMASRAVVMHEWITPMEDYSIGVRDWDRERKKFSGPVDSVRLMKNINPSTASATELENAIYRMTDATRVSKYMATTEGCLGVSGAVMKHLDKKKRNVSQLEALRQDLPGSIIFSYSGPEMKSNFF</sequence>
<dbReference type="AlphaFoldDB" id="A0AAX4HK75"/>
<name>A0AAX4HK75_9BACT</name>
<reference evidence="1 2" key="1">
    <citation type="submission" date="2023-11" db="EMBL/GenBank/DDBJ databases">
        <title>Peredibacter starrii A3.12.</title>
        <authorList>
            <person name="Mitchell R.J."/>
        </authorList>
    </citation>
    <scope>NUCLEOTIDE SEQUENCE [LARGE SCALE GENOMIC DNA]</scope>
    <source>
        <strain evidence="1 2">A3.12</strain>
    </source>
</reference>
<proteinExistence type="predicted"/>
<organism evidence="1 2">
    <name type="scientific">Peredibacter starrii</name>
    <dbReference type="NCBI Taxonomy" id="28202"/>
    <lineage>
        <taxon>Bacteria</taxon>
        <taxon>Pseudomonadati</taxon>
        <taxon>Bdellovibrionota</taxon>
        <taxon>Bacteriovoracia</taxon>
        <taxon>Bacteriovoracales</taxon>
        <taxon>Bacteriovoracaceae</taxon>
        <taxon>Peredibacter</taxon>
    </lineage>
</organism>
<dbReference type="RefSeq" id="WP_321390675.1">
    <property type="nucleotide sequence ID" value="NZ_CP139487.1"/>
</dbReference>
<accession>A0AAX4HK75</accession>
<keyword evidence="2" id="KW-1185">Reference proteome</keyword>